<organism evidence="2 3">
    <name type="scientific">Candidatus Burkholderia verschuerenii</name>
    <dbReference type="NCBI Taxonomy" id="242163"/>
    <lineage>
        <taxon>Bacteria</taxon>
        <taxon>Pseudomonadati</taxon>
        <taxon>Pseudomonadota</taxon>
        <taxon>Betaproteobacteria</taxon>
        <taxon>Burkholderiales</taxon>
        <taxon>Burkholderiaceae</taxon>
        <taxon>Burkholderia</taxon>
    </lineage>
</organism>
<dbReference type="EMBL" id="LFJJ01000278">
    <property type="protein sequence ID" value="KND57108.1"/>
    <property type="molecule type" value="Genomic_DNA"/>
</dbReference>
<protein>
    <submittedName>
        <fullName evidence="2">Putative secreted protein associated with spyDAC</fullName>
    </submittedName>
</protein>
<dbReference type="Gene3D" id="3.40.50.620">
    <property type="entry name" value="HUPs"/>
    <property type="match status" value="1"/>
</dbReference>
<sequence>MSCGFSSRSVSRQARLDMARRTMRLVFISCVVFALCWVVAAALICVRGFSMRDAPADIAVVLGNALNRNGTPSPILASRLNVALRCYRERRCPVLFVSGSIDGPGLNEALGMRAWLMDRGVADRDIVIDDQGDNTLASARNATAYMRAHGMTRVMLITQYYHLARTRLAFERARAPIVTGDYPRQFRAMDLYSSWREVPAYAVYWIRLTLDADAQPVTFRPIRFLMNLLLDAK</sequence>
<dbReference type="Proteomes" id="UP000036959">
    <property type="component" value="Unassembled WGS sequence"/>
</dbReference>
<reference evidence="3" key="1">
    <citation type="submission" date="2015-06" db="EMBL/GenBank/DDBJ databases">
        <title>Comparative genomics of Burkholderia leaf nodule symbionts.</title>
        <authorList>
            <person name="Carlier A."/>
            <person name="Eberl L."/>
            <person name="Pinto-Carbo M."/>
        </authorList>
    </citation>
    <scope>NUCLEOTIDE SEQUENCE [LARGE SCALE GENOMIC DNA]</scope>
    <source>
        <strain evidence="3">UZHbot4</strain>
    </source>
</reference>
<keyword evidence="3" id="KW-1185">Reference proteome</keyword>
<dbReference type="CDD" id="cd06259">
    <property type="entry name" value="YdcF-like"/>
    <property type="match status" value="1"/>
</dbReference>
<feature type="domain" description="DUF218" evidence="1">
    <location>
        <begin position="57"/>
        <end position="179"/>
    </location>
</feature>
<dbReference type="PATRIC" id="fig|242163.4.peg.3901"/>
<dbReference type="InterPro" id="IPR051599">
    <property type="entry name" value="Cell_Envelope_Assoc"/>
</dbReference>
<evidence type="ECO:0000313" key="2">
    <source>
        <dbReference type="EMBL" id="KND57108.1"/>
    </source>
</evidence>
<dbReference type="InterPro" id="IPR014729">
    <property type="entry name" value="Rossmann-like_a/b/a_fold"/>
</dbReference>
<dbReference type="PANTHER" id="PTHR30336:SF20">
    <property type="entry name" value="DUF218 DOMAIN-CONTAINING PROTEIN"/>
    <property type="match status" value="1"/>
</dbReference>
<name>A0A0L0M427_9BURK</name>
<comment type="caution">
    <text evidence="2">The sequence shown here is derived from an EMBL/GenBank/DDBJ whole genome shotgun (WGS) entry which is preliminary data.</text>
</comment>
<dbReference type="GO" id="GO:0005886">
    <property type="term" value="C:plasma membrane"/>
    <property type="evidence" value="ECO:0007669"/>
    <property type="project" value="TreeGrafter"/>
</dbReference>
<evidence type="ECO:0000313" key="3">
    <source>
        <dbReference type="Proteomes" id="UP000036959"/>
    </source>
</evidence>
<evidence type="ECO:0000259" key="1">
    <source>
        <dbReference type="Pfam" id="PF02698"/>
    </source>
</evidence>
<accession>A0A0L0M427</accession>
<dbReference type="PANTHER" id="PTHR30336">
    <property type="entry name" value="INNER MEMBRANE PROTEIN, PROBABLE PERMEASE"/>
    <property type="match status" value="1"/>
</dbReference>
<dbReference type="Pfam" id="PF02698">
    <property type="entry name" value="DUF218"/>
    <property type="match status" value="1"/>
</dbReference>
<proteinExistence type="predicted"/>
<dbReference type="AlphaFoldDB" id="A0A0L0M427"/>
<dbReference type="OrthoDB" id="9782395at2"/>
<gene>
    <name evidence="2" type="ORF">BVER_04786c</name>
</gene>
<dbReference type="InterPro" id="IPR003848">
    <property type="entry name" value="DUF218"/>
</dbReference>